<keyword evidence="4" id="KW-0347">Helicase</keyword>
<evidence type="ECO:0000256" key="1">
    <source>
        <dbReference type="ARBA" id="ARBA00022741"/>
    </source>
</evidence>
<dbReference type="AlphaFoldDB" id="A0A0P8CBL0"/>
<dbReference type="GO" id="GO:0005524">
    <property type="term" value="F:ATP binding"/>
    <property type="evidence" value="ECO:0007669"/>
    <property type="project" value="UniProtKB-KW"/>
</dbReference>
<evidence type="ECO:0000256" key="2">
    <source>
        <dbReference type="ARBA" id="ARBA00022840"/>
    </source>
</evidence>
<dbReference type="CDD" id="cd17933">
    <property type="entry name" value="DEXSc_RecD-like"/>
    <property type="match status" value="1"/>
</dbReference>
<dbReference type="EMBL" id="LKCM01000102">
    <property type="protein sequence ID" value="KPQ44228.1"/>
    <property type="molecule type" value="Genomic_DNA"/>
</dbReference>
<reference evidence="4 5" key="1">
    <citation type="submission" date="2015-09" db="EMBL/GenBank/DDBJ databases">
        <title>A metagenomics-based metabolic model of nitrate-dependent anaerobic oxidation of methane by Methanoperedens-like archaea.</title>
        <authorList>
            <person name="Arshad A."/>
            <person name="Speth D.R."/>
            <person name="De Graaf R.M."/>
            <person name="Op Den Camp H.J."/>
            <person name="Jetten M.S."/>
            <person name="Welte C.U."/>
        </authorList>
    </citation>
    <scope>NUCLEOTIDE SEQUENCE [LARGE SCALE GENOMIC DNA]</scope>
</reference>
<dbReference type="SUPFAM" id="SSF52540">
    <property type="entry name" value="P-loop containing nucleoside triphosphate hydrolases"/>
    <property type="match status" value="2"/>
</dbReference>
<keyword evidence="4" id="KW-0378">Hydrolase</keyword>
<proteinExistence type="predicted"/>
<dbReference type="InterPro" id="IPR027417">
    <property type="entry name" value="P-loop_NTPase"/>
</dbReference>
<dbReference type="Pfam" id="PF13245">
    <property type="entry name" value="AAA_19"/>
    <property type="match status" value="1"/>
</dbReference>
<dbReference type="Gene3D" id="1.10.10.2220">
    <property type="match status" value="1"/>
</dbReference>
<comment type="caution">
    <text evidence="4">The sequence shown here is derived from an EMBL/GenBank/DDBJ whole genome shotgun (WGS) entry which is preliminary data.</text>
</comment>
<keyword evidence="2" id="KW-0067">ATP-binding</keyword>
<dbReference type="Proteomes" id="UP000050360">
    <property type="component" value="Unassembled WGS sequence"/>
</dbReference>
<dbReference type="PANTHER" id="PTHR43788">
    <property type="entry name" value="DNA2/NAM7 HELICASE FAMILY MEMBER"/>
    <property type="match status" value="1"/>
</dbReference>
<keyword evidence="1" id="KW-0547">Nucleotide-binding</keyword>
<name>A0A0P8CBL0_9EURY</name>
<dbReference type="GO" id="GO:0003678">
    <property type="term" value="F:DNA helicase activity"/>
    <property type="evidence" value="ECO:0007669"/>
    <property type="project" value="UniProtKB-EC"/>
</dbReference>
<evidence type="ECO:0000313" key="5">
    <source>
        <dbReference type="Proteomes" id="UP000050360"/>
    </source>
</evidence>
<dbReference type="Pfam" id="PF13538">
    <property type="entry name" value="UvrD_C_2"/>
    <property type="match status" value="1"/>
</dbReference>
<dbReference type="PANTHER" id="PTHR43788:SF6">
    <property type="entry name" value="DNA HELICASE B"/>
    <property type="match status" value="1"/>
</dbReference>
<dbReference type="Gene3D" id="2.30.30.940">
    <property type="match status" value="1"/>
</dbReference>
<evidence type="ECO:0000313" key="4">
    <source>
        <dbReference type="EMBL" id="KPQ44228.1"/>
    </source>
</evidence>
<gene>
    <name evidence="4" type="primary">recD2</name>
    <name evidence="4" type="ORF">MPEBLZ_01210</name>
</gene>
<dbReference type="GO" id="GO:0016787">
    <property type="term" value="F:hydrolase activity"/>
    <property type="evidence" value="ECO:0007669"/>
    <property type="project" value="UniProtKB-KW"/>
</dbReference>
<dbReference type="EC" id="3.6.4.12" evidence="4"/>
<dbReference type="PATRIC" id="fig|1719120.3.peg.1296"/>
<dbReference type="Gene3D" id="3.40.50.300">
    <property type="entry name" value="P-loop containing nucleotide triphosphate hydrolases"/>
    <property type="match status" value="2"/>
</dbReference>
<protein>
    <submittedName>
        <fullName evidence="4">ATP-dependent RecD-like DNA helicase</fullName>
        <ecNumber evidence="4">3.6.4.12</ecNumber>
    </submittedName>
</protein>
<dbReference type="InterPro" id="IPR027785">
    <property type="entry name" value="UvrD-like_helicase_C"/>
</dbReference>
<organism evidence="4 5">
    <name type="scientific">Candidatus Methanoperedens nitratireducens</name>
    <dbReference type="NCBI Taxonomy" id="1392998"/>
    <lineage>
        <taxon>Archaea</taxon>
        <taxon>Methanobacteriati</taxon>
        <taxon>Methanobacteriota</taxon>
        <taxon>Stenosarchaea group</taxon>
        <taxon>Methanomicrobia</taxon>
        <taxon>Methanosarcinales</taxon>
        <taxon>ANME-2 cluster</taxon>
        <taxon>Candidatus Methanoperedentaceae</taxon>
        <taxon>Candidatus Methanoperedens</taxon>
    </lineage>
</organism>
<dbReference type="InterPro" id="IPR050534">
    <property type="entry name" value="Coronavir_polyprotein_1ab"/>
</dbReference>
<dbReference type="CDD" id="cd18809">
    <property type="entry name" value="SF1_C_RecD"/>
    <property type="match status" value="1"/>
</dbReference>
<sequence length="1175" mass="135809">MVTHVSVRLSWHDRGWDGCICNEPKKNVYCGGFFSVNAERIRYNKDNEWEESNHGKPCRYLKNQSPPCTETINVFGEQSIGHIHLPKEFLEGAEELEETLPPHSSGTWPFEEMWDEKGNRRDPDERKEIAEEFFSDLKKGEGVSLIFYYCNYDNPITGQDRKYLLTGIVRLKKVGGFKKWPQIPTNISEKYGDFVWSITLESAYPNEGIRIPYQEYMDKKIDPASIAIIVSGDLTRRFKYVCRHVSDDEAIGLIDQAIKSIKKVIKDNYLPDAGYWDSKLQWLKQIRKECWESRGLYPGLTNTLEYLNFPNPSAYVRIELPKKNPNDLREYIFDRLDGKIKMNTEELERYGDAAQRYRILKSSPTTEIISRFCRERLPFFDLTADQIKNILGDSHDKYSITSGLNEIFDNPYCLCEEYIGKDIEDTIGFHRIDHGMIPSEELGKNIPRIKFDDPRRLRALMVEQLKASANEGHTFIDRSDLFAAIEKWHKDNDPDSLFILDKAIWEQHKVIFTKKLMMDIADGIEAIFLNSIHADERIIRKEIVSFLNEELLPSSKIDWKKILNVFQLEDKEHPSIREAIAEQACALETMYRARFSVLTGSAGTGKTTVLRSLVKGITDKEPNHSFLLLAPTGKAAIILGLRVQREATTIHTFLMGLGWINPLNYTLKERNNRRKGNPGTIIVDEASMLNVSLFATLVRAIDLGTAERLILVGDSGQLPPIGPGKPFADIIDYLKKDDNREHNYLAELTVNCRQATGSRAAWLASHFTRTLDRPDEEILWDVERGISKGDFSVYTWNNDEDLYKLIPQVLENAIAMLEGKKKLSGTLGDRYNYVHGLNDLYSPKKNLEAIQLLAPYRHTPSGVEYLNQIVQKLLRGEDIVKKYQFAGYVHYDKIMQIRNYTYYAWNHNENKSIKNEDTYVPNGTLGFVFPKRHFNQLQAKFPKDFIKYSYYLSRSKCNEHIELGYIASVHKAQGSQFDITIVILPSEASDFLSRELIYTGLSRATGKLFLLMQKDARLLKERAWAGYSEIVKRNSALFRTAKGIPKDGFKSFHPEQLVYEALPELLVRSKGELRITQALASHGVGFAYEKPLISLDGMSWRLPDFTFKIKRREYYWEHLGMLGTIDYDKKVERKRRWYKENGWQDQLIETPIEGMNLEESIKYILEDKFGLEKCR</sequence>
<evidence type="ECO:0000259" key="3">
    <source>
        <dbReference type="Pfam" id="PF13538"/>
    </source>
</evidence>
<accession>A0A0P8CBL0</accession>
<feature type="domain" description="UvrD-like helicase C-terminal" evidence="3">
    <location>
        <begin position="964"/>
        <end position="1010"/>
    </location>
</feature>